<sequence>MVNMDTAYLDKYPTELSGGQKQRIAVARAFATDPEIILMDEPFSALDPITRSQLQDELLSLQENLKKTIVFVTHDMGEAIKMADKICIMYQGNILQYDIPEIILKNPVNDYVSNFVGRHRIWESPNFIKVKDIMITEPVCCFPNLPVIRAVERMRSNKVDSLMVVDRNEKFLGIMRSKDIRPKEIQGVYVKDFMREPRITADPQEDIVSVLTKLQKISASSVPVIDGDGCLQGLITKSSLISTMSLQFIPDEEEAPQDL</sequence>
<dbReference type="Pfam" id="PF00005">
    <property type="entry name" value="ABC_tran"/>
    <property type="match status" value="1"/>
</dbReference>
<dbReference type="Gene3D" id="3.10.580.10">
    <property type="entry name" value="CBS-domain"/>
    <property type="match status" value="1"/>
</dbReference>
<evidence type="ECO:0000259" key="2">
    <source>
        <dbReference type="PROSITE" id="PS51371"/>
    </source>
</evidence>
<dbReference type="SUPFAM" id="SSF52540">
    <property type="entry name" value="P-loop containing nucleoside triphosphate hydrolases"/>
    <property type="match status" value="1"/>
</dbReference>
<dbReference type="InterPro" id="IPR046342">
    <property type="entry name" value="CBS_dom_sf"/>
</dbReference>
<dbReference type="Pfam" id="PF00571">
    <property type="entry name" value="CBS"/>
    <property type="match status" value="2"/>
</dbReference>
<evidence type="ECO:0000313" key="3">
    <source>
        <dbReference type="EMBL" id="HIZ08647.1"/>
    </source>
</evidence>
<reference evidence="3" key="1">
    <citation type="journal article" date="2021" name="PeerJ">
        <title>Extensive microbial diversity within the chicken gut microbiome revealed by metagenomics and culture.</title>
        <authorList>
            <person name="Gilroy R."/>
            <person name="Ravi A."/>
            <person name="Getino M."/>
            <person name="Pursley I."/>
            <person name="Horton D.L."/>
            <person name="Alikhan N.F."/>
            <person name="Baker D."/>
            <person name="Gharbi K."/>
            <person name="Hall N."/>
            <person name="Watson M."/>
            <person name="Adriaenssens E.M."/>
            <person name="Foster-Nyarko E."/>
            <person name="Jarju S."/>
            <person name="Secka A."/>
            <person name="Antonio M."/>
            <person name="Oren A."/>
            <person name="Chaudhuri R.R."/>
            <person name="La Ragione R."/>
            <person name="Hildebrand F."/>
            <person name="Pallen M.J."/>
        </authorList>
    </citation>
    <scope>NUCLEOTIDE SEQUENCE</scope>
    <source>
        <strain evidence="3">CHK192-9172</strain>
    </source>
</reference>
<dbReference type="EMBL" id="DXCH01000322">
    <property type="protein sequence ID" value="HIZ08647.1"/>
    <property type="molecule type" value="Genomic_DNA"/>
</dbReference>
<dbReference type="InterPro" id="IPR051921">
    <property type="entry name" value="ABC_osmolyte_uptake_ATP-bind"/>
</dbReference>
<dbReference type="PANTHER" id="PTHR43869">
    <property type="entry name" value="GLYCINE BETAINE/PROLINE BETAINE TRANSPORT SYSTEM ATP-BINDING PROTEIN PROV"/>
    <property type="match status" value="1"/>
</dbReference>
<dbReference type="PROSITE" id="PS51371">
    <property type="entry name" value="CBS"/>
    <property type="match status" value="2"/>
</dbReference>
<proteinExistence type="predicted"/>
<comment type="caution">
    <text evidence="3">The sequence shown here is derived from an EMBL/GenBank/DDBJ whole genome shotgun (WGS) entry which is preliminary data.</text>
</comment>
<protein>
    <submittedName>
        <fullName evidence="3">CBS domain-containing protein</fullName>
    </submittedName>
</protein>
<evidence type="ECO:0000256" key="1">
    <source>
        <dbReference type="PROSITE-ProRule" id="PRU00703"/>
    </source>
</evidence>
<name>A0A9D2D4U4_9FIRM</name>
<dbReference type="AlphaFoldDB" id="A0A9D2D4U4"/>
<dbReference type="PANTHER" id="PTHR43869:SF1">
    <property type="entry name" value="GLYCINE BETAINE_PROLINE BETAINE TRANSPORT SYSTEM ATP-BINDING PROTEIN PROV"/>
    <property type="match status" value="1"/>
</dbReference>
<evidence type="ECO:0000313" key="4">
    <source>
        <dbReference type="Proteomes" id="UP000824024"/>
    </source>
</evidence>
<dbReference type="GO" id="GO:0016887">
    <property type="term" value="F:ATP hydrolysis activity"/>
    <property type="evidence" value="ECO:0007669"/>
    <property type="project" value="InterPro"/>
</dbReference>
<keyword evidence="1" id="KW-0129">CBS domain</keyword>
<organism evidence="3 4">
    <name type="scientific">Candidatus Eubacterium avistercoris</name>
    <dbReference type="NCBI Taxonomy" id="2838567"/>
    <lineage>
        <taxon>Bacteria</taxon>
        <taxon>Bacillati</taxon>
        <taxon>Bacillota</taxon>
        <taxon>Clostridia</taxon>
        <taxon>Eubacteriales</taxon>
        <taxon>Eubacteriaceae</taxon>
        <taxon>Eubacterium</taxon>
    </lineage>
</organism>
<dbReference type="SMART" id="SM00116">
    <property type="entry name" value="CBS"/>
    <property type="match status" value="2"/>
</dbReference>
<feature type="domain" description="CBS" evidence="2">
    <location>
        <begin position="134"/>
        <end position="190"/>
    </location>
</feature>
<dbReference type="InterPro" id="IPR003439">
    <property type="entry name" value="ABC_transporter-like_ATP-bd"/>
</dbReference>
<dbReference type="Proteomes" id="UP000824024">
    <property type="component" value="Unassembled WGS sequence"/>
</dbReference>
<dbReference type="SUPFAM" id="SSF54631">
    <property type="entry name" value="CBS-domain pair"/>
    <property type="match status" value="1"/>
</dbReference>
<feature type="domain" description="CBS" evidence="2">
    <location>
        <begin position="194"/>
        <end position="252"/>
    </location>
</feature>
<dbReference type="GO" id="GO:0005524">
    <property type="term" value="F:ATP binding"/>
    <property type="evidence" value="ECO:0007669"/>
    <property type="project" value="InterPro"/>
</dbReference>
<reference evidence="3" key="2">
    <citation type="submission" date="2021-04" db="EMBL/GenBank/DDBJ databases">
        <authorList>
            <person name="Gilroy R."/>
        </authorList>
    </citation>
    <scope>NUCLEOTIDE SEQUENCE</scope>
    <source>
        <strain evidence="3">CHK192-9172</strain>
    </source>
</reference>
<dbReference type="InterPro" id="IPR000644">
    <property type="entry name" value="CBS_dom"/>
</dbReference>
<gene>
    <name evidence="3" type="ORF">IAA08_12025</name>
</gene>
<dbReference type="InterPro" id="IPR027417">
    <property type="entry name" value="P-loop_NTPase"/>
</dbReference>
<dbReference type="Gene3D" id="3.40.50.300">
    <property type="entry name" value="P-loop containing nucleotide triphosphate hydrolases"/>
    <property type="match status" value="1"/>
</dbReference>
<accession>A0A9D2D4U4</accession>